<protein>
    <recommendedName>
        <fullName evidence="6">ornithine decarboxylase</fullName>
        <ecNumber evidence="6">4.1.1.17</ecNumber>
    </recommendedName>
</protein>
<evidence type="ECO:0000256" key="8">
    <source>
        <dbReference type="ARBA" id="ARBA00049127"/>
    </source>
</evidence>
<dbReference type="Gene3D" id="3.20.20.10">
    <property type="entry name" value="Alanine racemase"/>
    <property type="match status" value="1"/>
</dbReference>
<proteinExistence type="inferred from homology"/>
<comment type="catalytic activity">
    <reaction evidence="8">
        <text>L-ornithine + H(+) = putrescine + CO2</text>
        <dbReference type="Rhea" id="RHEA:22964"/>
        <dbReference type="ChEBI" id="CHEBI:15378"/>
        <dbReference type="ChEBI" id="CHEBI:16526"/>
        <dbReference type="ChEBI" id="CHEBI:46911"/>
        <dbReference type="ChEBI" id="CHEBI:326268"/>
        <dbReference type="EC" id="4.1.1.17"/>
    </reaction>
</comment>
<comment type="caution">
    <text evidence="10">The sequence shown here is derived from an EMBL/GenBank/DDBJ whole genome shotgun (WGS) entry which is preliminary data.</text>
</comment>
<dbReference type="PRINTS" id="PR01179">
    <property type="entry name" value="ODADCRBXLASE"/>
</dbReference>
<dbReference type="PANTHER" id="PTHR11482:SF6">
    <property type="entry name" value="ORNITHINE DECARBOXYLASE 1-RELATED"/>
    <property type="match status" value="1"/>
</dbReference>
<dbReference type="InterPro" id="IPR000183">
    <property type="entry name" value="Orn/DAP/Arg_de-COase"/>
</dbReference>
<dbReference type="CDD" id="cd00622">
    <property type="entry name" value="PLPDE_III_ODC"/>
    <property type="match status" value="1"/>
</dbReference>
<name>A0ABR2WXE7_9FUNG</name>
<comment type="subunit">
    <text evidence="7">Homodimer. Only the dimer is catalytically active, as the active sites are constructed of residues from both monomers.</text>
</comment>
<sequence length="424" mass="47556">MKVANLSSTLTTNNSNYSVSTALKAELENKSKSNNDDPFIIADLREVRKRLEEWRNHLPMVEPYYAVKCNPDPMILKILCAEGIGFDCASQEEIKLILDQGVSPSKIIFANIVKTSVHLQYAKERKVRLMTFDNVDELHKIKIHYPDAEAIIRILIQNTKAQYSLGDKAGAPMSSVGNLLQEARDIGISVVGVSFHVGCRCFDPISYRNALTQAREVFEIGKAHGYQFHTLDIGGGFPGDPKKDGSIAEVARAIKEELHANFAANVRVIAEPGRYLVASAYTLAACVIGRRLKDTWLDGGNTKDRLTEADKKWMYYLNEGLYGCFSRVPSQLIIVKPKILLYNGEFSYRPDCELENQLLEEPRYDSIVWGPTCDTTDCLFKSISLPELEVNDWLVFESMGAYTTSASTVFNGFQKTKLHYINSV</sequence>
<comment type="pathway">
    <text evidence="5">Amine and polyamine biosynthesis; putrescine biosynthesis via L-ornithine pathway; putrescine from L-ornithine: step 1/1.</text>
</comment>
<gene>
    <name evidence="10" type="primary">SPE1_2</name>
    <name evidence="10" type="ORF">K7432_004881</name>
</gene>
<dbReference type="PANTHER" id="PTHR11482">
    <property type="entry name" value="ARGININE/DIAMINOPIMELATE/ORNITHINE DECARBOXYLASE"/>
    <property type="match status" value="1"/>
</dbReference>
<evidence type="ECO:0000256" key="2">
    <source>
        <dbReference type="ARBA" id="ARBA00008872"/>
    </source>
</evidence>
<organism evidence="10 11">
    <name type="scientific">Basidiobolus ranarum</name>
    <dbReference type="NCBI Taxonomy" id="34480"/>
    <lineage>
        <taxon>Eukaryota</taxon>
        <taxon>Fungi</taxon>
        <taxon>Fungi incertae sedis</taxon>
        <taxon>Zoopagomycota</taxon>
        <taxon>Entomophthoromycotina</taxon>
        <taxon>Basidiobolomycetes</taxon>
        <taxon>Basidiobolales</taxon>
        <taxon>Basidiobolaceae</taxon>
        <taxon>Basidiobolus</taxon>
    </lineage>
</organism>
<comment type="similarity">
    <text evidence="2">Belongs to the Orn/Lys/Arg decarboxylase class-II family.</text>
</comment>
<dbReference type="Pfam" id="PF02784">
    <property type="entry name" value="Orn_Arg_deC_N"/>
    <property type="match status" value="1"/>
</dbReference>
<dbReference type="EC" id="4.1.1.17" evidence="6"/>
<dbReference type="EMBL" id="JASJQH010000178">
    <property type="protein sequence ID" value="KAK9766198.1"/>
    <property type="molecule type" value="Genomic_DNA"/>
</dbReference>
<keyword evidence="4 10" id="KW-0456">Lyase</keyword>
<reference evidence="10 11" key="1">
    <citation type="submission" date="2023-04" db="EMBL/GenBank/DDBJ databases">
        <title>Genome of Basidiobolus ranarum AG-B5.</title>
        <authorList>
            <person name="Stajich J.E."/>
            <person name="Carter-House D."/>
            <person name="Gryganskyi A."/>
        </authorList>
    </citation>
    <scope>NUCLEOTIDE SEQUENCE [LARGE SCALE GENOMIC DNA]</scope>
    <source>
        <strain evidence="10 11">AG-B5</strain>
    </source>
</reference>
<evidence type="ECO:0000256" key="7">
    <source>
        <dbReference type="ARBA" id="ARBA00046672"/>
    </source>
</evidence>
<keyword evidence="3" id="KW-0663">Pyridoxal phosphate</keyword>
<dbReference type="SUPFAM" id="SSF50621">
    <property type="entry name" value="Alanine racemase C-terminal domain-like"/>
    <property type="match status" value="1"/>
</dbReference>
<dbReference type="PRINTS" id="PR01182">
    <property type="entry name" value="ORNDCRBXLASE"/>
</dbReference>
<evidence type="ECO:0000256" key="6">
    <source>
        <dbReference type="ARBA" id="ARBA00034138"/>
    </source>
</evidence>
<evidence type="ECO:0000256" key="4">
    <source>
        <dbReference type="ARBA" id="ARBA00023239"/>
    </source>
</evidence>
<dbReference type="InterPro" id="IPR009006">
    <property type="entry name" value="Ala_racemase/Decarboxylase_C"/>
</dbReference>
<dbReference type="SUPFAM" id="SSF51419">
    <property type="entry name" value="PLP-binding barrel"/>
    <property type="match status" value="1"/>
</dbReference>
<dbReference type="InterPro" id="IPR029066">
    <property type="entry name" value="PLP-binding_barrel"/>
</dbReference>
<keyword evidence="11" id="KW-1185">Reference proteome</keyword>
<evidence type="ECO:0000313" key="11">
    <source>
        <dbReference type="Proteomes" id="UP001479436"/>
    </source>
</evidence>
<dbReference type="PROSITE" id="PS00878">
    <property type="entry name" value="ODR_DC_2_1"/>
    <property type="match status" value="1"/>
</dbReference>
<evidence type="ECO:0000256" key="3">
    <source>
        <dbReference type="ARBA" id="ARBA00022898"/>
    </source>
</evidence>
<evidence type="ECO:0000256" key="5">
    <source>
        <dbReference type="ARBA" id="ARBA00034115"/>
    </source>
</evidence>
<dbReference type="InterPro" id="IPR022644">
    <property type="entry name" value="De-COase2_N"/>
</dbReference>
<evidence type="ECO:0000256" key="1">
    <source>
        <dbReference type="ARBA" id="ARBA00001933"/>
    </source>
</evidence>
<dbReference type="Gene3D" id="2.40.37.10">
    <property type="entry name" value="Lyase, Ornithine Decarboxylase, Chain A, domain 1"/>
    <property type="match status" value="1"/>
</dbReference>
<dbReference type="Proteomes" id="UP001479436">
    <property type="component" value="Unassembled WGS sequence"/>
</dbReference>
<comment type="cofactor">
    <cofactor evidence="1">
        <name>pyridoxal 5'-phosphate</name>
        <dbReference type="ChEBI" id="CHEBI:597326"/>
    </cofactor>
</comment>
<dbReference type="InterPro" id="IPR002433">
    <property type="entry name" value="Orn_de-COase"/>
</dbReference>
<feature type="domain" description="Orn/DAP/Arg decarboxylase 2 N-terminal" evidence="9">
    <location>
        <begin position="45"/>
        <end position="278"/>
    </location>
</feature>
<evidence type="ECO:0000259" key="9">
    <source>
        <dbReference type="Pfam" id="PF02784"/>
    </source>
</evidence>
<evidence type="ECO:0000313" key="10">
    <source>
        <dbReference type="EMBL" id="KAK9766198.1"/>
    </source>
</evidence>
<dbReference type="GO" id="GO:0004586">
    <property type="term" value="F:ornithine decarboxylase activity"/>
    <property type="evidence" value="ECO:0007669"/>
    <property type="project" value="UniProtKB-EC"/>
</dbReference>
<accession>A0ABR2WXE7</accession>
<dbReference type="InterPro" id="IPR022653">
    <property type="entry name" value="De-COase2_pyr-phos_BS"/>
</dbReference>